<protein>
    <submittedName>
        <fullName evidence="1">Uncharacterized protein</fullName>
    </submittedName>
</protein>
<gene>
    <name evidence="1" type="ORF">Tco_0910866</name>
</gene>
<evidence type="ECO:0000313" key="1">
    <source>
        <dbReference type="EMBL" id="GJT30591.1"/>
    </source>
</evidence>
<name>A0ABQ5CU52_9ASTR</name>
<reference evidence="1" key="1">
    <citation type="journal article" date="2022" name="Int. J. Mol. Sci.">
        <title>Draft Genome of Tanacetum Coccineum: Genomic Comparison of Closely Related Tanacetum-Family Plants.</title>
        <authorList>
            <person name="Yamashiro T."/>
            <person name="Shiraishi A."/>
            <person name="Nakayama K."/>
            <person name="Satake H."/>
        </authorList>
    </citation>
    <scope>NUCLEOTIDE SEQUENCE</scope>
</reference>
<evidence type="ECO:0000313" key="2">
    <source>
        <dbReference type="Proteomes" id="UP001151760"/>
    </source>
</evidence>
<reference evidence="1" key="2">
    <citation type="submission" date="2022-01" db="EMBL/GenBank/DDBJ databases">
        <authorList>
            <person name="Yamashiro T."/>
            <person name="Shiraishi A."/>
            <person name="Satake H."/>
            <person name="Nakayama K."/>
        </authorList>
    </citation>
    <scope>NUCLEOTIDE SEQUENCE</scope>
</reference>
<proteinExistence type="predicted"/>
<accession>A0ABQ5CU52</accession>
<organism evidence="1 2">
    <name type="scientific">Tanacetum coccineum</name>
    <dbReference type="NCBI Taxonomy" id="301880"/>
    <lineage>
        <taxon>Eukaryota</taxon>
        <taxon>Viridiplantae</taxon>
        <taxon>Streptophyta</taxon>
        <taxon>Embryophyta</taxon>
        <taxon>Tracheophyta</taxon>
        <taxon>Spermatophyta</taxon>
        <taxon>Magnoliopsida</taxon>
        <taxon>eudicotyledons</taxon>
        <taxon>Gunneridae</taxon>
        <taxon>Pentapetalae</taxon>
        <taxon>asterids</taxon>
        <taxon>campanulids</taxon>
        <taxon>Asterales</taxon>
        <taxon>Asteraceae</taxon>
        <taxon>Asteroideae</taxon>
        <taxon>Anthemideae</taxon>
        <taxon>Anthemidinae</taxon>
        <taxon>Tanacetum</taxon>
    </lineage>
</organism>
<comment type="caution">
    <text evidence="1">The sequence shown here is derived from an EMBL/GenBank/DDBJ whole genome shotgun (WGS) entry which is preliminary data.</text>
</comment>
<keyword evidence="2" id="KW-1185">Reference proteome</keyword>
<sequence length="110" mass="11725">MVVTVEVIGDDDFWHMAAIGSGDDGCCGGGDWIGEEMRDESLCVFNAGDIKRGLGWLGGGGGFGAAGGLWWIWVFCEIPFESGDFRLGMAITVYIAKAVESDGGYGRGYW</sequence>
<dbReference type="Proteomes" id="UP001151760">
    <property type="component" value="Unassembled WGS sequence"/>
</dbReference>
<dbReference type="EMBL" id="BQNB010014638">
    <property type="protein sequence ID" value="GJT30591.1"/>
    <property type="molecule type" value="Genomic_DNA"/>
</dbReference>